<organism evidence="2 3">
    <name type="scientific">Pleurodeles waltl</name>
    <name type="common">Iberian ribbed newt</name>
    <dbReference type="NCBI Taxonomy" id="8319"/>
    <lineage>
        <taxon>Eukaryota</taxon>
        <taxon>Metazoa</taxon>
        <taxon>Chordata</taxon>
        <taxon>Craniata</taxon>
        <taxon>Vertebrata</taxon>
        <taxon>Euteleostomi</taxon>
        <taxon>Amphibia</taxon>
        <taxon>Batrachia</taxon>
        <taxon>Caudata</taxon>
        <taxon>Salamandroidea</taxon>
        <taxon>Salamandridae</taxon>
        <taxon>Pleurodelinae</taxon>
        <taxon>Pleurodeles</taxon>
    </lineage>
</organism>
<comment type="caution">
    <text evidence="2">The sequence shown here is derived from an EMBL/GenBank/DDBJ whole genome shotgun (WGS) entry which is preliminary data.</text>
</comment>
<sequence>MLSSRDAEFPRRKHGSWRREKAGIRRRQGEGQGGRGERRRLRADFTPRREEDEEAANGGANTAAAPGSRAKNPATLLEKGGTIRCVSTPD</sequence>
<evidence type="ECO:0000313" key="2">
    <source>
        <dbReference type="EMBL" id="KAJ1162266.1"/>
    </source>
</evidence>
<evidence type="ECO:0000256" key="1">
    <source>
        <dbReference type="SAM" id="MobiDB-lite"/>
    </source>
</evidence>
<feature type="compositionally biased region" description="Basic and acidic residues" evidence="1">
    <location>
        <begin position="1"/>
        <end position="10"/>
    </location>
</feature>
<dbReference type="Proteomes" id="UP001066276">
    <property type="component" value="Chromosome 4_2"/>
</dbReference>
<reference evidence="2" key="1">
    <citation type="journal article" date="2022" name="bioRxiv">
        <title>Sequencing and chromosome-scale assembly of the giantPleurodeles waltlgenome.</title>
        <authorList>
            <person name="Brown T."/>
            <person name="Elewa A."/>
            <person name="Iarovenko S."/>
            <person name="Subramanian E."/>
            <person name="Araus A.J."/>
            <person name="Petzold A."/>
            <person name="Susuki M."/>
            <person name="Suzuki K.-i.T."/>
            <person name="Hayashi T."/>
            <person name="Toyoda A."/>
            <person name="Oliveira C."/>
            <person name="Osipova E."/>
            <person name="Leigh N.D."/>
            <person name="Simon A."/>
            <person name="Yun M.H."/>
        </authorList>
    </citation>
    <scope>NUCLEOTIDE SEQUENCE</scope>
    <source>
        <strain evidence="2">20211129_DDA</strain>
        <tissue evidence="2">Liver</tissue>
    </source>
</reference>
<dbReference type="EMBL" id="JANPWB010000008">
    <property type="protein sequence ID" value="KAJ1162266.1"/>
    <property type="molecule type" value="Genomic_DNA"/>
</dbReference>
<dbReference type="AlphaFoldDB" id="A0AAV7SEH5"/>
<keyword evidence="3" id="KW-1185">Reference proteome</keyword>
<feature type="compositionally biased region" description="Basic and acidic residues" evidence="1">
    <location>
        <begin position="17"/>
        <end position="29"/>
    </location>
</feature>
<protein>
    <submittedName>
        <fullName evidence="2">Uncharacterized protein</fullName>
    </submittedName>
</protein>
<gene>
    <name evidence="2" type="ORF">NDU88_002734</name>
</gene>
<proteinExistence type="predicted"/>
<feature type="compositionally biased region" description="Low complexity" evidence="1">
    <location>
        <begin position="56"/>
        <end position="65"/>
    </location>
</feature>
<feature type="region of interest" description="Disordered" evidence="1">
    <location>
        <begin position="1"/>
        <end position="90"/>
    </location>
</feature>
<name>A0AAV7SEH5_PLEWA</name>
<evidence type="ECO:0000313" key="3">
    <source>
        <dbReference type="Proteomes" id="UP001066276"/>
    </source>
</evidence>
<accession>A0AAV7SEH5</accession>